<dbReference type="OrthoDB" id="2327946at2"/>
<name>A0A0R1ZL05_9LACO</name>
<feature type="domain" description="DUF6287" evidence="3">
    <location>
        <begin position="69"/>
        <end position="94"/>
    </location>
</feature>
<dbReference type="InterPro" id="IPR046254">
    <property type="entry name" value="DUF6287"/>
</dbReference>
<protein>
    <submittedName>
        <fullName evidence="4">Lipoprotein</fullName>
    </submittedName>
</protein>
<comment type="caution">
    <text evidence="4">The sequence shown here is derived from an EMBL/GenBank/DDBJ whole genome shotgun (WGS) entry which is preliminary data.</text>
</comment>
<evidence type="ECO:0000259" key="3">
    <source>
        <dbReference type="Pfam" id="PF19804"/>
    </source>
</evidence>
<evidence type="ECO:0000256" key="1">
    <source>
        <dbReference type="SAM" id="MobiDB-lite"/>
    </source>
</evidence>
<feature type="chain" id="PRO_5039429076" evidence="2">
    <location>
        <begin position="27"/>
        <end position="348"/>
    </location>
</feature>
<organism evidence="4 5">
    <name type="scientific">Lacticaseibacillus sharpeae JCM 1186 = DSM 20505</name>
    <dbReference type="NCBI Taxonomy" id="1291052"/>
    <lineage>
        <taxon>Bacteria</taxon>
        <taxon>Bacillati</taxon>
        <taxon>Bacillota</taxon>
        <taxon>Bacilli</taxon>
        <taxon>Lactobacillales</taxon>
        <taxon>Lactobacillaceae</taxon>
        <taxon>Lacticaseibacillus</taxon>
    </lineage>
</organism>
<keyword evidence="4" id="KW-0449">Lipoprotein</keyword>
<dbReference type="Proteomes" id="UP000051679">
    <property type="component" value="Unassembled WGS sequence"/>
</dbReference>
<dbReference type="Pfam" id="PF19804">
    <property type="entry name" value="DUF6287"/>
    <property type="match status" value="2"/>
</dbReference>
<feature type="compositionally biased region" description="Low complexity" evidence="1">
    <location>
        <begin position="44"/>
        <end position="64"/>
    </location>
</feature>
<evidence type="ECO:0000313" key="5">
    <source>
        <dbReference type="Proteomes" id="UP000051679"/>
    </source>
</evidence>
<dbReference type="EMBL" id="AYYO01000037">
    <property type="protein sequence ID" value="KRM55026.1"/>
    <property type="molecule type" value="Genomic_DNA"/>
</dbReference>
<keyword evidence="5" id="KW-1185">Reference proteome</keyword>
<dbReference type="RefSeq" id="WP_156300865.1">
    <property type="nucleotide sequence ID" value="NZ_AYYO01000037.1"/>
</dbReference>
<feature type="signal peptide" evidence="2">
    <location>
        <begin position="1"/>
        <end position="26"/>
    </location>
</feature>
<evidence type="ECO:0000313" key="4">
    <source>
        <dbReference type="EMBL" id="KRM55026.1"/>
    </source>
</evidence>
<feature type="domain" description="DUF6287" evidence="3">
    <location>
        <begin position="217"/>
        <end position="250"/>
    </location>
</feature>
<reference evidence="4 5" key="1">
    <citation type="journal article" date="2015" name="Genome Announc.">
        <title>Expanding the biotechnology potential of lactobacilli through comparative genomics of 213 strains and associated genera.</title>
        <authorList>
            <person name="Sun Z."/>
            <person name="Harris H.M."/>
            <person name="McCann A."/>
            <person name="Guo C."/>
            <person name="Argimon S."/>
            <person name="Zhang W."/>
            <person name="Yang X."/>
            <person name="Jeffery I.B."/>
            <person name="Cooney J.C."/>
            <person name="Kagawa T.F."/>
            <person name="Liu W."/>
            <person name="Song Y."/>
            <person name="Salvetti E."/>
            <person name="Wrobel A."/>
            <person name="Rasinkangas P."/>
            <person name="Parkhill J."/>
            <person name="Rea M.C."/>
            <person name="O'Sullivan O."/>
            <person name="Ritari J."/>
            <person name="Douillard F.P."/>
            <person name="Paul Ross R."/>
            <person name="Yang R."/>
            <person name="Briner A.E."/>
            <person name="Felis G.E."/>
            <person name="de Vos W.M."/>
            <person name="Barrangou R."/>
            <person name="Klaenhammer T.R."/>
            <person name="Caufield P.W."/>
            <person name="Cui Y."/>
            <person name="Zhang H."/>
            <person name="O'Toole P.W."/>
        </authorList>
    </citation>
    <scope>NUCLEOTIDE SEQUENCE [LARGE SCALE GENOMIC DNA]</scope>
    <source>
        <strain evidence="4 5">DSM 20505</strain>
    </source>
</reference>
<feature type="region of interest" description="Disordered" evidence="1">
    <location>
        <begin position="23"/>
        <end position="64"/>
    </location>
</feature>
<dbReference type="PROSITE" id="PS51257">
    <property type="entry name" value="PROKAR_LIPOPROTEIN"/>
    <property type="match status" value="1"/>
</dbReference>
<proteinExistence type="predicted"/>
<gene>
    <name evidence="4" type="ORF">FC18_GL001733</name>
</gene>
<dbReference type="AlphaFoldDB" id="A0A0R1ZL05"/>
<evidence type="ECO:0000256" key="2">
    <source>
        <dbReference type="SAM" id="SignalP"/>
    </source>
</evidence>
<accession>A0A0R1ZL05</accession>
<dbReference type="PATRIC" id="fig|1291052.5.peg.1772"/>
<sequence>MMQKQVLLTVVAIAALTLGGCGQQHKASTDKTPRTTKVAKKKSAATSTKKAVKKQSSSAKATAAKATPTQMNFAQLQKGNYSSLTGSWTQIAAGANRQNGTGLSIAVGDGSKLAVTAHGFNVSGVTVRNTSLTDNAGNHDLAYAVKNGVLSADLRDADSVAINWGITFYPRHTTTDYGYITGTKTNEQNLIVVWTSNNSATEVYAQNVTAAQFKAMQGMNLTQVSQENFTSLIGTWKNEANGQTIVVTNQVQKRPADSVYTDVTKGAVISGQDVNGQHEVLMRGEMNAGAMTVTFGYFANSLPASAPVTLAPKGIQISSDDDSDRTQDRMIVGAGQGGYAPEAYYRVH</sequence>
<keyword evidence="2" id="KW-0732">Signal</keyword>